<evidence type="ECO:0000313" key="3">
    <source>
        <dbReference type="Proteomes" id="UP000245639"/>
    </source>
</evidence>
<feature type="domain" description="Hemerythrin-like" evidence="1">
    <location>
        <begin position="24"/>
        <end position="170"/>
    </location>
</feature>
<comment type="caution">
    <text evidence="2">The sequence shown here is derived from an EMBL/GenBank/DDBJ whole genome shotgun (WGS) entry which is preliminary data.</text>
</comment>
<dbReference type="EMBL" id="QEKW01000027">
    <property type="protein sequence ID" value="PVY96915.1"/>
    <property type="molecule type" value="Genomic_DNA"/>
</dbReference>
<name>A0A2U1EAK3_9PSEU</name>
<sequence length="179" mass="20104">MTIEEGAVTLMLSTPNPTHPLVPELLRVHDLVREDLRTCRDLADAAAGSAQAAPLREAVDELAGRSLLFQLRTRCLGYCRLVHDHHRGEDLVLLPAARRSAPERAAVLDRLQRDHRVVSDLLDEIETEAWRLDDSASGAARTRLVDALRTLSDHLLEHLDVEERALAPVLQTWESWPHQ</sequence>
<evidence type="ECO:0000313" key="2">
    <source>
        <dbReference type="EMBL" id="PVY96915.1"/>
    </source>
</evidence>
<keyword evidence="3" id="KW-1185">Reference proteome</keyword>
<dbReference type="Gene3D" id="1.20.120.520">
    <property type="entry name" value="nmb1532 protein domain like"/>
    <property type="match status" value="1"/>
</dbReference>
<proteinExistence type="predicted"/>
<dbReference type="Pfam" id="PF01814">
    <property type="entry name" value="Hemerythrin"/>
    <property type="match status" value="1"/>
</dbReference>
<protein>
    <submittedName>
        <fullName evidence="2">Hemerythrin HHE cation binding domain-containing protein</fullName>
    </submittedName>
</protein>
<dbReference type="InterPro" id="IPR012312">
    <property type="entry name" value="Hemerythrin-like"/>
</dbReference>
<accession>A0A2U1EAK3</accession>
<organism evidence="2 3">
    <name type="scientific">Actinomycetospora cinnamomea</name>
    <dbReference type="NCBI Taxonomy" id="663609"/>
    <lineage>
        <taxon>Bacteria</taxon>
        <taxon>Bacillati</taxon>
        <taxon>Actinomycetota</taxon>
        <taxon>Actinomycetes</taxon>
        <taxon>Pseudonocardiales</taxon>
        <taxon>Pseudonocardiaceae</taxon>
        <taxon>Actinomycetospora</taxon>
    </lineage>
</organism>
<dbReference type="AlphaFoldDB" id="A0A2U1EAK3"/>
<evidence type="ECO:0000259" key="1">
    <source>
        <dbReference type="Pfam" id="PF01814"/>
    </source>
</evidence>
<dbReference type="Proteomes" id="UP000245639">
    <property type="component" value="Unassembled WGS sequence"/>
</dbReference>
<gene>
    <name evidence="2" type="ORF">C8D89_12743</name>
</gene>
<reference evidence="2 3" key="1">
    <citation type="submission" date="2018-04" db="EMBL/GenBank/DDBJ databases">
        <title>Genomic Encyclopedia of Type Strains, Phase IV (KMG-IV): sequencing the most valuable type-strain genomes for metagenomic binning, comparative biology and taxonomic classification.</title>
        <authorList>
            <person name="Goeker M."/>
        </authorList>
    </citation>
    <scope>NUCLEOTIDE SEQUENCE [LARGE SCALE GENOMIC DNA]</scope>
    <source>
        <strain evidence="2 3">DSM 45771</strain>
    </source>
</reference>
<dbReference type="CDD" id="cd12108">
    <property type="entry name" value="Hr-like"/>
    <property type="match status" value="1"/>
</dbReference>